<dbReference type="Proteomes" id="UP000319809">
    <property type="component" value="Chromosome"/>
</dbReference>
<accession>A0A4Y5YCY8</accession>
<dbReference type="EMBL" id="CP041036">
    <property type="protein sequence ID" value="QDE30565.1"/>
    <property type="molecule type" value="Genomic_DNA"/>
</dbReference>
<protein>
    <recommendedName>
        <fullName evidence="3">AMP nucleosidase</fullName>
        <ecNumber evidence="2">3.2.2.4</ecNumber>
    </recommendedName>
    <alternativeName>
        <fullName evidence="3">AMP nucleosidase</fullName>
    </alternativeName>
</protein>
<organism evidence="6 7">
    <name type="scientific">Shewanella polaris</name>
    <dbReference type="NCBI Taxonomy" id="2588449"/>
    <lineage>
        <taxon>Bacteria</taxon>
        <taxon>Pseudomonadati</taxon>
        <taxon>Pseudomonadota</taxon>
        <taxon>Gammaproteobacteria</taxon>
        <taxon>Alteromonadales</taxon>
        <taxon>Shewanellaceae</taxon>
        <taxon>Shewanella</taxon>
    </lineage>
</organism>
<evidence type="ECO:0000256" key="2">
    <source>
        <dbReference type="ARBA" id="ARBA00011985"/>
    </source>
</evidence>
<dbReference type="EC" id="3.2.2.4" evidence="2"/>
<evidence type="ECO:0000313" key="6">
    <source>
        <dbReference type="EMBL" id="QDE30565.1"/>
    </source>
</evidence>
<dbReference type="Pfam" id="PF11892">
    <property type="entry name" value="PpnN_C"/>
    <property type="match status" value="1"/>
</dbReference>
<dbReference type="FunFam" id="3.30.1850.10:FF:000001">
    <property type="entry name" value="LOG family protein YgdH"/>
    <property type="match status" value="1"/>
</dbReference>
<dbReference type="PANTHER" id="PTHR43393:SF1">
    <property type="entry name" value="PYRIMIDINE_PURINE NUCLEOTIDE 5'-MONOPHOSPHATE NUCLEOSIDASE"/>
    <property type="match status" value="1"/>
</dbReference>
<dbReference type="InterPro" id="IPR027820">
    <property type="entry name" value="PpnN_N"/>
</dbReference>
<dbReference type="SUPFAM" id="SSF102405">
    <property type="entry name" value="MCP/YpsA-like"/>
    <property type="match status" value="1"/>
</dbReference>
<dbReference type="InterPro" id="IPR049788">
    <property type="entry name" value="PpnN"/>
</dbReference>
<dbReference type="NCBIfam" id="NF038390">
    <property type="entry name" value="Nsidase_PpnN"/>
    <property type="match status" value="1"/>
</dbReference>
<feature type="domain" description="Pyrimidine/purine nucleotide 5'-monophosphate nucleosidase N-terminal" evidence="5">
    <location>
        <begin position="4"/>
        <end position="111"/>
    </location>
</feature>
<sequence>MSIKISPRGSLDQLSQLEVERLKQGAKSDLYQLYRNCSLAVLASGLVSDSSEALFSRYKSFSINILQHERGIQIELINPPTQAFVDGEIIAGIQEHLFAVLRDIIYISNKYENLKHIDLSNATHITNVVFDILRNAQAISPMKDPNVIVCWGGHSINAVEYQYTRDVGYQLGLRKLDICTGCGPGAMEGPMKGAAIAHSKQRVHNARYIGLTEPSIIAAEPPNQIVNELVILPDIEKRLEAFIRLGHGIVIFPGGAGTAEELLYLLGILLNKDNSHACFPLVLTGPAESVEYFTVIDEFIGATLGPEAQSKYQIIINDPVKVGQIMKQGMEQVKIYRKQKCDAYQYQWSLKIEPEFQLPFAPTHEVMANLNLYFQDNKAELAANLRKAFSGIVAGNVKGDTIKLIQEFGPFKIKGDAKLMLMMDKLLTAFVKQQRMKLPGSAYVPCYNIIKTDE</sequence>
<dbReference type="InterPro" id="IPR031100">
    <property type="entry name" value="LOG_fam"/>
</dbReference>
<dbReference type="InterPro" id="IPR037153">
    <property type="entry name" value="PpnN-like_sf"/>
</dbReference>
<evidence type="ECO:0000313" key="7">
    <source>
        <dbReference type="Proteomes" id="UP000319809"/>
    </source>
</evidence>
<evidence type="ECO:0000256" key="1">
    <source>
        <dbReference type="ARBA" id="ARBA00000274"/>
    </source>
</evidence>
<dbReference type="RefSeq" id="WP_137221918.1">
    <property type="nucleotide sequence ID" value="NZ_CP041036.1"/>
</dbReference>
<keyword evidence="7" id="KW-1185">Reference proteome</keyword>
<dbReference type="InterPro" id="IPR021826">
    <property type="entry name" value="PpnN_C"/>
</dbReference>
<dbReference type="GO" id="GO:0008714">
    <property type="term" value="F:AMP nucleosidase activity"/>
    <property type="evidence" value="ECO:0007669"/>
    <property type="project" value="UniProtKB-EC"/>
</dbReference>
<evidence type="ECO:0000256" key="3">
    <source>
        <dbReference type="ARBA" id="ARBA00031983"/>
    </source>
</evidence>
<evidence type="ECO:0000259" key="4">
    <source>
        <dbReference type="Pfam" id="PF11892"/>
    </source>
</evidence>
<dbReference type="KEGG" id="spol:FH971_05960"/>
<proteinExistence type="predicted"/>
<dbReference type="Pfam" id="PF14793">
    <property type="entry name" value="DUF4478"/>
    <property type="match status" value="1"/>
</dbReference>
<dbReference type="InterPro" id="IPR052341">
    <property type="entry name" value="LOG_family_nucleotidases"/>
</dbReference>
<dbReference type="PANTHER" id="PTHR43393">
    <property type="entry name" value="CYTOKININ RIBOSIDE 5'-MONOPHOSPHATE PHOSPHORIBOHYDROLASE"/>
    <property type="match status" value="1"/>
</dbReference>
<dbReference type="Pfam" id="PF03641">
    <property type="entry name" value="Lysine_decarbox"/>
    <property type="match status" value="1"/>
</dbReference>
<evidence type="ECO:0000259" key="5">
    <source>
        <dbReference type="Pfam" id="PF14793"/>
    </source>
</evidence>
<comment type="catalytic activity">
    <reaction evidence="1">
        <text>AMP + H2O = D-ribose 5-phosphate + adenine</text>
        <dbReference type="Rhea" id="RHEA:20129"/>
        <dbReference type="ChEBI" id="CHEBI:15377"/>
        <dbReference type="ChEBI" id="CHEBI:16708"/>
        <dbReference type="ChEBI" id="CHEBI:78346"/>
        <dbReference type="ChEBI" id="CHEBI:456215"/>
        <dbReference type="EC" id="3.2.2.4"/>
    </reaction>
</comment>
<gene>
    <name evidence="6" type="ORF">FH971_05960</name>
</gene>
<dbReference type="Gene3D" id="3.30.1850.10">
    <property type="entry name" value="MoCo carrier protein-like"/>
    <property type="match status" value="1"/>
</dbReference>
<dbReference type="AlphaFoldDB" id="A0A4Y5YCY8"/>
<dbReference type="Gene3D" id="3.40.50.450">
    <property type="match status" value="1"/>
</dbReference>
<name>A0A4Y5YCY8_9GAMM</name>
<reference evidence="6 7" key="1">
    <citation type="submission" date="2019-06" db="EMBL/GenBank/DDBJ databases">
        <title>The genome of Shewanella sp. SM1901.</title>
        <authorList>
            <person name="Cha Q."/>
        </authorList>
    </citation>
    <scope>NUCLEOTIDE SEQUENCE [LARGE SCALE GENOMIC DNA]</scope>
    <source>
        <strain evidence="6 7">SM1901</strain>
    </source>
</reference>
<feature type="domain" description="Pyrimidine/purine nucleotide 5'-monophosphate nucleosidase C-terminal" evidence="4">
    <location>
        <begin position="330"/>
        <end position="450"/>
    </location>
</feature>
<dbReference type="GO" id="GO:0005829">
    <property type="term" value="C:cytosol"/>
    <property type="evidence" value="ECO:0007669"/>
    <property type="project" value="TreeGrafter"/>
</dbReference>